<proteinExistence type="predicted"/>
<dbReference type="Proteomes" id="UP001148737">
    <property type="component" value="Unassembled WGS sequence"/>
</dbReference>
<keyword evidence="2" id="KW-1185">Reference proteome</keyword>
<gene>
    <name evidence="1" type="ORF">NLG97_g3863</name>
</gene>
<reference evidence="1" key="1">
    <citation type="submission" date="2022-07" db="EMBL/GenBank/DDBJ databases">
        <title>Genome Sequence of Lecanicillium saksenae.</title>
        <authorList>
            <person name="Buettner E."/>
        </authorList>
    </citation>
    <scope>NUCLEOTIDE SEQUENCE</scope>
    <source>
        <strain evidence="1">VT-O1</strain>
    </source>
</reference>
<sequence>MGSGGSPPRMTGETQDPEVEALYTHALTIFDEYKISGNENTLDEALNLARTCSELARDAQMSDLLLQVLETWFQLAAAKFGLQESRENAKECTTIARIYFQASEKDTDDRRWSNRRLNFLLAQYRLLDDASVRKEREHVLQIIYHIGTHQGTDEKSYLSYVGHFLVELSEKNGELSINTDAISTLDRALSILPAEHPRQAAIHAALSHQLDLRYESRLGVCCLREAIHRSELVIGSMSSDDPLRVNRLGIHVRLRELLYKRTSELVDLEDYIAALKGFVAIDSKGLFVRSRMLSLLSCRIAEHATETSEGTEFDEAILLLGEALQSVPEHDSSLLVSCVEVISDNLHRHYHKVDELLYLDKEISFLEECLKSLRAAKLGTYEILHLLSNATICRHQRTGDMPDLERAMATIHDALNLSPTSNSAKLLLLPTQANILESYGTETGDVDFFDKAILANRQALELSNPMSFEAYSQMCNLSIRLGRHYDFTRSLDKVEEGLALLQVAADTVPVDHPRRAQLLRNLGVFRSLRYSRLHENNDLEQAAKYISEALELEKDAFSRAETLSHLGAVFASKYGQTRDIEHLDKSISCGREAIDLIAVDDRAKVKYITNLAGGLKARASHIGKSADLAEAISVIRECLKHHLALNEADKASLQSSLGICLGAYCKYSNDASDREEALANILAAWNCQALPPLHRARLGSVLIVGFAEESHNEQAIVVGKEVLNLIPIAHSRLVDSSDLQEAMRSFADDGALLCSLLLASGQPSEALEQLERGRAVIIAQLIDGNEELSSLERDHPELFRRFHQLRDRLNLRKDFADQQIDEHEMEHNRHRRASVVDSGIKKQQNEVNNYHVVRTELDQCLKAIRSQTGYERFLLGQKTIEMKQHAVDGTIVIVNITRQSSDAILATSTSISALHLPRLLWHDAREWIVST</sequence>
<name>A0ACC1QWW2_9HYPO</name>
<evidence type="ECO:0000313" key="1">
    <source>
        <dbReference type="EMBL" id="KAJ3494767.1"/>
    </source>
</evidence>
<accession>A0ACC1QWW2</accession>
<comment type="caution">
    <text evidence="1">The sequence shown here is derived from an EMBL/GenBank/DDBJ whole genome shotgun (WGS) entry which is preliminary data.</text>
</comment>
<evidence type="ECO:0000313" key="2">
    <source>
        <dbReference type="Proteomes" id="UP001148737"/>
    </source>
</evidence>
<organism evidence="1 2">
    <name type="scientific">Lecanicillium saksenae</name>
    <dbReference type="NCBI Taxonomy" id="468837"/>
    <lineage>
        <taxon>Eukaryota</taxon>
        <taxon>Fungi</taxon>
        <taxon>Dikarya</taxon>
        <taxon>Ascomycota</taxon>
        <taxon>Pezizomycotina</taxon>
        <taxon>Sordariomycetes</taxon>
        <taxon>Hypocreomycetidae</taxon>
        <taxon>Hypocreales</taxon>
        <taxon>Cordycipitaceae</taxon>
        <taxon>Lecanicillium</taxon>
    </lineage>
</organism>
<protein>
    <submittedName>
        <fullName evidence="1">Uncharacterized protein</fullName>
    </submittedName>
</protein>
<dbReference type="EMBL" id="JANAKD010000345">
    <property type="protein sequence ID" value="KAJ3494767.1"/>
    <property type="molecule type" value="Genomic_DNA"/>
</dbReference>